<dbReference type="NCBIfam" id="TIGR00084">
    <property type="entry name" value="ruvA"/>
    <property type="match status" value="1"/>
</dbReference>
<dbReference type="GO" id="GO:0005737">
    <property type="term" value="C:cytoplasm"/>
    <property type="evidence" value="ECO:0007669"/>
    <property type="project" value="UniProtKB-SubCell"/>
</dbReference>
<dbReference type="SUPFAM" id="SSF46929">
    <property type="entry name" value="DNA helicase RuvA subunit, C-terminal domain"/>
    <property type="match status" value="1"/>
</dbReference>
<evidence type="ECO:0000259" key="7">
    <source>
        <dbReference type="SMART" id="SM00278"/>
    </source>
</evidence>
<dbReference type="GO" id="GO:0048476">
    <property type="term" value="C:Holliday junction resolvase complex"/>
    <property type="evidence" value="ECO:0007669"/>
    <property type="project" value="UniProtKB-UniRule"/>
</dbReference>
<feature type="domain" description="Helix-hairpin-helix DNA-binding motif class 1" evidence="7">
    <location>
        <begin position="106"/>
        <end position="125"/>
    </location>
</feature>
<dbReference type="SMART" id="SM00278">
    <property type="entry name" value="HhH1"/>
    <property type="match status" value="2"/>
</dbReference>
<reference evidence="8" key="2">
    <citation type="submission" date="2024-06" db="EMBL/GenBank/DDBJ databases">
        <authorList>
            <person name="Petrova K.O."/>
            <person name="Toshchakov S.V."/>
            <person name="Boltjanskaja Y.V."/>
            <person name="Kevbrin V."/>
        </authorList>
    </citation>
    <scope>NUCLEOTIDE SEQUENCE</scope>
    <source>
        <strain evidence="8">Z-910T</strain>
    </source>
</reference>
<evidence type="ECO:0000256" key="2">
    <source>
        <dbReference type="ARBA" id="ARBA00022763"/>
    </source>
</evidence>
<dbReference type="InterPro" id="IPR036267">
    <property type="entry name" value="RuvA_C_sf"/>
</dbReference>
<keyword evidence="2 6" id="KW-0227">DNA damage</keyword>
<feature type="domain" description="Helix-hairpin-helix DNA-binding motif class 1" evidence="7">
    <location>
        <begin position="71"/>
        <end position="90"/>
    </location>
</feature>
<dbReference type="Gene3D" id="2.40.50.140">
    <property type="entry name" value="Nucleic acid-binding proteins"/>
    <property type="match status" value="1"/>
</dbReference>
<dbReference type="GO" id="GO:0000400">
    <property type="term" value="F:four-way junction DNA binding"/>
    <property type="evidence" value="ECO:0007669"/>
    <property type="project" value="UniProtKB-UniRule"/>
</dbReference>
<dbReference type="HAMAP" id="MF_00031">
    <property type="entry name" value="DNA_HJ_migration_RuvA"/>
    <property type="match status" value="1"/>
</dbReference>
<feature type="region of interest" description="Domain III" evidence="6">
    <location>
        <begin position="148"/>
        <end position="202"/>
    </location>
</feature>
<gene>
    <name evidence="6 8" type="primary">ruvA</name>
    <name evidence="8" type="ORF">PRVXT_000836</name>
</gene>
<reference evidence="8" key="1">
    <citation type="journal article" date="2013" name="Extremophiles">
        <title>Proteinivorax tanatarense gen. nov., sp. nov., an anaerobic, haloalkaliphilic, proteolytic bacterium isolated from a decaying algal bloom, and proposal of Proteinivoraceae fam. nov.</title>
        <authorList>
            <person name="Kevbrin V."/>
            <person name="Boltyanskaya Y."/>
            <person name="Zhilina T."/>
            <person name="Kolganova T."/>
            <person name="Lavrentjeva E."/>
            <person name="Kuznetsov B."/>
        </authorList>
    </citation>
    <scope>NUCLEOTIDE SEQUENCE</scope>
    <source>
        <strain evidence="8">Z-910T</strain>
    </source>
</reference>
<protein>
    <recommendedName>
        <fullName evidence="6">Holliday junction branch migration complex subunit RuvA</fullName>
    </recommendedName>
</protein>
<dbReference type="GO" id="GO:0006281">
    <property type="term" value="P:DNA repair"/>
    <property type="evidence" value="ECO:0007669"/>
    <property type="project" value="UniProtKB-UniRule"/>
</dbReference>
<dbReference type="SUPFAM" id="SSF47781">
    <property type="entry name" value="RuvA domain 2-like"/>
    <property type="match status" value="1"/>
</dbReference>
<dbReference type="CDD" id="cd14332">
    <property type="entry name" value="UBA_RuvA_C"/>
    <property type="match status" value="1"/>
</dbReference>
<dbReference type="InterPro" id="IPR013849">
    <property type="entry name" value="DNA_helicase_Holl-junc_RuvA_I"/>
</dbReference>
<keyword evidence="5 6" id="KW-0234">DNA repair</keyword>
<comment type="domain">
    <text evidence="6">Has three domains with a flexible linker between the domains II and III and assumes an 'L' shape. Domain III is highly mobile and contacts RuvB.</text>
</comment>
<dbReference type="Gene3D" id="1.10.8.10">
    <property type="entry name" value="DNA helicase RuvA subunit, C-terminal domain"/>
    <property type="match status" value="1"/>
</dbReference>
<dbReference type="InterPro" id="IPR012340">
    <property type="entry name" value="NA-bd_OB-fold"/>
</dbReference>
<dbReference type="EMBL" id="CP158367">
    <property type="protein sequence ID" value="XBX75683.1"/>
    <property type="molecule type" value="Genomic_DNA"/>
</dbReference>
<comment type="subcellular location">
    <subcellularLocation>
        <location evidence="6">Cytoplasm</location>
    </subcellularLocation>
</comment>
<dbReference type="InterPro" id="IPR010994">
    <property type="entry name" value="RuvA_2-like"/>
</dbReference>
<keyword evidence="8" id="KW-0378">Hydrolase</keyword>
<comment type="subunit">
    <text evidence="6">Homotetramer. Forms an RuvA(8)-RuvB(12)-Holliday junction (HJ) complex. HJ DNA is sandwiched between 2 RuvA tetramers; dsDNA enters through RuvA and exits via RuvB. An RuvB hexamer assembles on each DNA strand where it exits the tetramer. Each RuvB hexamer is contacted by two RuvA subunits (via domain III) on 2 adjacent RuvB subunits; this complex drives branch migration. In the full resolvosome a probable DNA-RuvA(4)-RuvB(12)-RuvC(2) complex forms which resolves the HJ.</text>
</comment>
<dbReference type="InterPro" id="IPR000085">
    <property type="entry name" value="RuvA"/>
</dbReference>
<accession>A0AAU7VNZ9</accession>
<evidence type="ECO:0000256" key="1">
    <source>
        <dbReference type="ARBA" id="ARBA00022490"/>
    </source>
</evidence>
<dbReference type="GO" id="GO:0006310">
    <property type="term" value="P:DNA recombination"/>
    <property type="evidence" value="ECO:0007669"/>
    <property type="project" value="UniProtKB-UniRule"/>
</dbReference>
<dbReference type="Pfam" id="PF07499">
    <property type="entry name" value="RuvA_C"/>
    <property type="match status" value="1"/>
</dbReference>
<evidence type="ECO:0000256" key="4">
    <source>
        <dbReference type="ARBA" id="ARBA00023172"/>
    </source>
</evidence>
<keyword evidence="3 6" id="KW-0238">DNA-binding</keyword>
<evidence type="ECO:0000256" key="6">
    <source>
        <dbReference type="HAMAP-Rule" id="MF_00031"/>
    </source>
</evidence>
<keyword evidence="4 6" id="KW-0233">DNA recombination</keyword>
<dbReference type="GO" id="GO:0005524">
    <property type="term" value="F:ATP binding"/>
    <property type="evidence" value="ECO:0007669"/>
    <property type="project" value="InterPro"/>
</dbReference>
<dbReference type="GO" id="GO:0009379">
    <property type="term" value="C:Holliday junction helicase complex"/>
    <property type="evidence" value="ECO:0007669"/>
    <property type="project" value="InterPro"/>
</dbReference>
<proteinExistence type="inferred from homology"/>
<keyword evidence="1 6" id="KW-0963">Cytoplasm</keyword>
<evidence type="ECO:0000256" key="3">
    <source>
        <dbReference type="ARBA" id="ARBA00023125"/>
    </source>
</evidence>
<dbReference type="Gene3D" id="1.10.150.20">
    <property type="entry name" value="5' to 3' exonuclease, C-terminal subdomain"/>
    <property type="match status" value="1"/>
</dbReference>
<dbReference type="GO" id="GO:0009378">
    <property type="term" value="F:four-way junction helicase activity"/>
    <property type="evidence" value="ECO:0007669"/>
    <property type="project" value="InterPro"/>
</dbReference>
<comment type="similarity">
    <text evidence="6">Belongs to the RuvA family.</text>
</comment>
<evidence type="ECO:0000313" key="8">
    <source>
        <dbReference type="EMBL" id="XBX75683.1"/>
    </source>
</evidence>
<comment type="function">
    <text evidence="6">The RuvA-RuvB-RuvC complex processes Holliday junction (HJ) DNA during genetic recombination and DNA repair, while the RuvA-RuvB complex plays an important role in the rescue of blocked DNA replication forks via replication fork reversal (RFR). RuvA specifically binds to HJ cruciform DNA, conferring on it an open structure. The RuvB hexamer acts as an ATP-dependent pump, pulling dsDNA into and through the RuvAB complex. HJ branch migration allows RuvC to scan DNA until it finds its consensus sequence, where it cleaves and resolves the cruciform DNA.</text>
</comment>
<dbReference type="RefSeq" id="WP_350344423.1">
    <property type="nucleotide sequence ID" value="NZ_CP158367.1"/>
</dbReference>
<sequence>MISFIKGKVHTINEDNLVIDCGSLGYKVYVPIIKTIAQVGQEIFLFTEQIVKEDSTTLYGFTKKEELEVFNKCLSVSGVGPKGALAIVNHLSYTEIISALKNNDYKPFTQVSGIGKKTAQRIVIDLKDKLKNEVDEHDIENDSGEVNYNANLFNQALNGLVTLGYKKNEIDKEIQRVIYAGASDVSTVIKEVLKEVAKGSDS</sequence>
<dbReference type="Pfam" id="PF01330">
    <property type="entry name" value="RuvA_N"/>
    <property type="match status" value="1"/>
</dbReference>
<dbReference type="GO" id="GO:0016787">
    <property type="term" value="F:hydrolase activity"/>
    <property type="evidence" value="ECO:0007669"/>
    <property type="project" value="UniProtKB-KW"/>
</dbReference>
<dbReference type="SUPFAM" id="SSF50249">
    <property type="entry name" value="Nucleic acid-binding proteins"/>
    <property type="match status" value="1"/>
</dbReference>
<comment type="caution">
    <text evidence="6">Lacks conserved residue(s) required for the propagation of feature annotation.</text>
</comment>
<name>A0AAU7VNZ9_9FIRM</name>
<dbReference type="InterPro" id="IPR011114">
    <property type="entry name" value="RuvA_C"/>
</dbReference>
<evidence type="ECO:0000256" key="5">
    <source>
        <dbReference type="ARBA" id="ARBA00023204"/>
    </source>
</evidence>
<dbReference type="InterPro" id="IPR003583">
    <property type="entry name" value="Hlx-hairpin-Hlx_DNA-bd_motif"/>
</dbReference>
<organism evidence="8">
    <name type="scientific">Proteinivorax tanatarense</name>
    <dbReference type="NCBI Taxonomy" id="1260629"/>
    <lineage>
        <taxon>Bacteria</taxon>
        <taxon>Bacillati</taxon>
        <taxon>Bacillota</taxon>
        <taxon>Clostridia</taxon>
        <taxon>Eubacteriales</taxon>
        <taxon>Proteinivoracaceae</taxon>
        <taxon>Proteinivorax</taxon>
    </lineage>
</organism>
<dbReference type="Pfam" id="PF14520">
    <property type="entry name" value="HHH_5"/>
    <property type="match status" value="1"/>
</dbReference>
<dbReference type="AlphaFoldDB" id="A0AAU7VNZ9"/>